<dbReference type="Proteomes" id="UP000471640">
    <property type="component" value="Unassembled WGS sequence"/>
</dbReference>
<keyword evidence="2" id="KW-1185">Reference proteome</keyword>
<accession>A0A6P1E935</accession>
<sequence length="56" mass="6307">MPETLTQARELIHAVAAELMHDPAQEASCTLGTVYGEVRQRWVVVYSPQARQRALK</sequence>
<evidence type="ECO:0000313" key="1">
    <source>
        <dbReference type="EMBL" id="NEX23945.1"/>
    </source>
</evidence>
<reference evidence="1 2" key="2">
    <citation type="submission" date="2020-02" db="EMBL/GenBank/DDBJ databases">
        <title>Genome sequences of Thiorhodococcus mannitoliphagus and Thiorhodococcus minor, purple sulfur photosynthetic bacteria in the gammaproteobacterial family, Chromatiaceae.</title>
        <authorList>
            <person name="Aviles F.A."/>
            <person name="Meyer T.E."/>
            <person name="Kyndt J.A."/>
        </authorList>
    </citation>
    <scope>NUCLEOTIDE SEQUENCE [LARGE SCALE GENOMIC DNA]</scope>
    <source>
        <strain evidence="1 2">DSM 18266</strain>
    </source>
</reference>
<evidence type="ECO:0000313" key="2">
    <source>
        <dbReference type="Proteomes" id="UP000471640"/>
    </source>
</evidence>
<gene>
    <name evidence="1" type="ORF">G3480_27490</name>
</gene>
<reference evidence="2" key="1">
    <citation type="journal article" date="2020" name="Microbiol. Resour. Announc.">
        <title>Draft Genome Sequences of Thiorhodococcus mannitoliphagus and Thiorhodococcus minor, Purple Sulfur Photosynthetic Bacteria in the Gammaproteobacterial Family Chromatiaceae.</title>
        <authorList>
            <person name="Aviles F.A."/>
            <person name="Meyer T.E."/>
            <person name="Kyndt J.A."/>
        </authorList>
    </citation>
    <scope>NUCLEOTIDE SEQUENCE [LARGE SCALE GENOMIC DNA]</scope>
    <source>
        <strain evidence="2">DSM 18266</strain>
    </source>
</reference>
<dbReference type="EMBL" id="JAAIJR010000487">
    <property type="protein sequence ID" value="NEX23945.1"/>
    <property type="molecule type" value="Genomic_DNA"/>
</dbReference>
<feature type="non-terminal residue" evidence="1">
    <location>
        <position position="56"/>
    </location>
</feature>
<dbReference type="AlphaFoldDB" id="A0A6P1E935"/>
<proteinExistence type="predicted"/>
<organism evidence="1 2">
    <name type="scientific">Thiorhodococcus mannitoliphagus</name>
    <dbReference type="NCBI Taxonomy" id="329406"/>
    <lineage>
        <taxon>Bacteria</taxon>
        <taxon>Pseudomonadati</taxon>
        <taxon>Pseudomonadota</taxon>
        <taxon>Gammaproteobacteria</taxon>
        <taxon>Chromatiales</taxon>
        <taxon>Chromatiaceae</taxon>
        <taxon>Thiorhodococcus</taxon>
    </lineage>
</organism>
<name>A0A6P1E935_9GAMM</name>
<protein>
    <submittedName>
        <fullName evidence="1">Uncharacterized protein</fullName>
    </submittedName>
</protein>
<comment type="caution">
    <text evidence="1">The sequence shown here is derived from an EMBL/GenBank/DDBJ whole genome shotgun (WGS) entry which is preliminary data.</text>
</comment>